<evidence type="ECO:0000256" key="5">
    <source>
        <dbReference type="ARBA" id="ARBA00023136"/>
    </source>
</evidence>
<feature type="domain" description="Major facilitator superfamily associated" evidence="8">
    <location>
        <begin position="79"/>
        <end position="502"/>
    </location>
</feature>
<feature type="transmembrane region" description="Helical" evidence="7">
    <location>
        <begin position="101"/>
        <end position="121"/>
    </location>
</feature>
<proteinExistence type="inferred from homology"/>
<feature type="transmembrane region" description="Helical" evidence="7">
    <location>
        <begin position="477"/>
        <end position="499"/>
    </location>
</feature>
<feature type="transmembrane region" description="Helical" evidence="7">
    <location>
        <begin position="341"/>
        <end position="367"/>
    </location>
</feature>
<evidence type="ECO:0000259" key="8">
    <source>
        <dbReference type="Pfam" id="PF12832"/>
    </source>
</evidence>
<feature type="region of interest" description="Disordered" evidence="6">
    <location>
        <begin position="540"/>
        <end position="562"/>
    </location>
</feature>
<dbReference type="InterPro" id="IPR051717">
    <property type="entry name" value="MFS_MFSD6"/>
</dbReference>
<dbReference type="SUPFAM" id="SSF103473">
    <property type="entry name" value="MFS general substrate transporter"/>
    <property type="match status" value="1"/>
</dbReference>
<sequence>MAEAEASEMTSDLAGFEPRSFAPATPTGRSTKKVYPVNTSHLSSSHKNPYLSISIQRIKVHPTRMLLPKILYGLAIGAACVLTFLPLYLTTILQLSGTKTGIILAVSPVVSIFGNPAAAALADRLNRHKLFLITTNIAVIFLTLCILFHPPFIVLFFGNAILALLKNPAGPILDALVLALLGSDKEAYGRERLWGSVACAVGSVVAGWASDLTGNLETIIWLHVLLMGGFVYAVMKMPVESARDIVDGGGAVEMSDEDFTDDNERESNSFDVQRVMDSESQHNLTPTTTPASPIFSIPIPADPLPPTRTSSSTTLMHDPEPRGTKQPLSTSASTQSFYQDLLLLLHDASLISFYITILIMGITISIIDKYLWVYLSQKLGASSSFLGVSRVFTVGMELPTFYFSKQIMQRIGVGNMLIAAQVILVIRLFGYGLLGVVQNPWFALPSESLHGVYFGLMWSGSVRFVDDHAPPSLKATAQGILAAIYVCLGDASGSLIGGWLSDLLKGNILPVFWWLGVVNAACLGVFGYFKWKEMKGSGVSASDKQWAPDDGETDRRLLEAYN</sequence>
<dbReference type="EMBL" id="JADGJD010000038">
    <property type="protein sequence ID" value="KAJ3056313.1"/>
    <property type="molecule type" value="Genomic_DNA"/>
</dbReference>
<comment type="caution">
    <text evidence="9">The sequence shown here is derived from an EMBL/GenBank/DDBJ whole genome shotgun (WGS) entry which is preliminary data.</text>
</comment>
<dbReference type="AlphaFoldDB" id="A0AAD5X9I7"/>
<dbReference type="GO" id="GO:0016020">
    <property type="term" value="C:membrane"/>
    <property type="evidence" value="ECO:0007669"/>
    <property type="project" value="UniProtKB-SubCell"/>
</dbReference>
<feature type="transmembrane region" description="Helical" evidence="7">
    <location>
        <begin position="130"/>
        <end position="149"/>
    </location>
</feature>
<evidence type="ECO:0000313" key="10">
    <source>
        <dbReference type="Proteomes" id="UP001212841"/>
    </source>
</evidence>
<evidence type="ECO:0000256" key="2">
    <source>
        <dbReference type="ARBA" id="ARBA00005241"/>
    </source>
</evidence>
<feature type="compositionally biased region" description="Basic and acidic residues" evidence="6">
    <location>
        <begin position="553"/>
        <end position="562"/>
    </location>
</feature>
<keyword evidence="10" id="KW-1185">Reference proteome</keyword>
<feature type="transmembrane region" description="Helical" evidence="7">
    <location>
        <begin position="70"/>
        <end position="89"/>
    </location>
</feature>
<feature type="compositionally biased region" description="Polar residues" evidence="6">
    <location>
        <begin position="37"/>
        <end position="46"/>
    </location>
</feature>
<comment type="subcellular location">
    <subcellularLocation>
        <location evidence="1">Membrane</location>
        <topology evidence="1">Multi-pass membrane protein</topology>
    </subcellularLocation>
</comment>
<dbReference type="PANTHER" id="PTHR16172:SF41">
    <property type="entry name" value="MAJOR FACILITATOR SUPERFAMILY DOMAIN-CONTAINING PROTEIN 6-LIKE"/>
    <property type="match status" value="1"/>
</dbReference>
<keyword evidence="3 7" id="KW-0812">Transmembrane</keyword>
<evidence type="ECO:0000256" key="7">
    <source>
        <dbReference type="SAM" id="Phobius"/>
    </source>
</evidence>
<dbReference type="InterPro" id="IPR036259">
    <property type="entry name" value="MFS_trans_sf"/>
</dbReference>
<comment type="similarity">
    <text evidence="2">Belongs to the major facilitator superfamily. MFSD6 family.</text>
</comment>
<evidence type="ECO:0000256" key="6">
    <source>
        <dbReference type="SAM" id="MobiDB-lite"/>
    </source>
</evidence>
<keyword evidence="5 7" id="KW-0472">Membrane</keyword>
<feature type="region of interest" description="Disordered" evidence="6">
    <location>
        <begin position="306"/>
        <end position="330"/>
    </location>
</feature>
<feature type="region of interest" description="Disordered" evidence="6">
    <location>
        <begin position="9"/>
        <end position="46"/>
    </location>
</feature>
<dbReference type="PANTHER" id="PTHR16172">
    <property type="entry name" value="MAJOR FACILITATOR SUPERFAMILY DOMAIN-CONTAINING PROTEIN 6-LIKE"/>
    <property type="match status" value="1"/>
</dbReference>
<evidence type="ECO:0000256" key="4">
    <source>
        <dbReference type="ARBA" id="ARBA00022989"/>
    </source>
</evidence>
<feature type="transmembrane region" description="Helical" evidence="7">
    <location>
        <begin position="216"/>
        <end position="235"/>
    </location>
</feature>
<evidence type="ECO:0000256" key="3">
    <source>
        <dbReference type="ARBA" id="ARBA00022692"/>
    </source>
</evidence>
<feature type="transmembrane region" description="Helical" evidence="7">
    <location>
        <begin position="387"/>
        <end position="404"/>
    </location>
</feature>
<evidence type="ECO:0000313" key="9">
    <source>
        <dbReference type="EMBL" id="KAJ3056313.1"/>
    </source>
</evidence>
<protein>
    <recommendedName>
        <fullName evidence="8">Major facilitator superfamily associated domain-containing protein</fullName>
    </recommendedName>
</protein>
<keyword evidence="4 7" id="KW-1133">Transmembrane helix</keyword>
<feature type="transmembrane region" description="Helical" evidence="7">
    <location>
        <begin position="416"/>
        <end position="436"/>
    </location>
</feature>
<feature type="transmembrane region" description="Helical" evidence="7">
    <location>
        <begin position="448"/>
        <end position="465"/>
    </location>
</feature>
<dbReference type="Proteomes" id="UP001212841">
    <property type="component" value="Unassembled WGS sequence"/>
</dbReference>
<accession>A0AAD5X9I7</accession>
<evidence type="ECO:0000256" key="1">
    <source>
        <dbReference type="ARBA" id="ARBA00004141"/>
    </source>
</evidence>
<gene>
    <name evidence="9" type="ORF">HK097_007413</name>
</gene>
<dbReference type="Pfam" id="PF12832">
    <property type="entry name" value="MFS_1_like"/>
    <property type="match status" value="1"/>
</dbReference>
<organism evidence="9 10">
    <name type="scientific">Rhizophlyctis rosea</name>
    <dbReference type="NCBI Taxonomy" id="64517"/>
    <lineage>
        <taxon>Eukaryota</taxon>
        <taxon>Fungi</taxon>
        <taxon>Fungi incertae sedis</taxon>
        <taxon>Chytridiomycota</taxon>
        <taxon>Chytridiomycota incertae sedis</taxon>
        <taxon>Chytridiomycetes</taxon>
        <taxon>Rhizophlyctidales</taxon>
        <taxon>Rhizophlyctidaceae</taxon>
        <taxon>Rhizophlyctis</taxon>
    </lineage>
</organism>
<dbReference type="Gene3D" id="1.20.1250.20">
    <property type="entry name" value="MFS general substrate transporter like domains"/>
    <property type="match status" value="2"/>
</dbReference>
<feature type="transmembrane region" description="Helical" evidence="7">
    <location>
        <begin position="511"/>
        <end position="529"/>
    </location>
</feature>
<reference evidence="9" key="1">
    <citation type="submission" date="2020-05" db="EMBL/GenBank/DDBJ databases">
        <title>Phylogenomic resolution of chytrid fungi.</title>
        <authorList>
            <person name="Stajich J.E."/>
            <person name="Amses K."/>
            <person name="Simmons R."/>
            <person name="Seto K."/>
            <person name="Myers J."/>
            <person name="Bonds A."/>
            <person name="Quandt C.A."/>
            <person name="Barry K."/>
            <person name="Liu P."/>
            <person name="Grigoriev I."/>
            <person name="Longcore J.E."/>
            <person name="James T.Y."/>
        </authorList>
    </citation>
    <scope>NUCLEOTIDE SEQUENCE</scope>
    <source>
        <strain evidence="9">JEL0318</strain>
    </source>
</reference>
<name>A0AAD5X9I7_9FUNG</name>
<dbReference type="InterPro" id="IPR024989">
    <property type="entry name" value="MFS_assoc_dom"/>
</dbReference>